<evidence type="ECO:0000256" key="15">
    <source>
        <dbReference type="ARBA" id="ARBA00032605"/>
    </source>
</evidence>
<dbReference type="GO" id="GO:0051073">
    <property type="term" value="F:adenosylcobinamide-GDP ribazoletransferase activity"/>
    <property type="evidence" value="ECO:0007669"/>
    <property type="project" value="UniProtKB-UniRule"/>
</dbReference>
<dbReference type="GO" id="GO:0009236">
    <property type="term" value="P:cobalamin biosynthetic process"/>
    <property type="evidence" value="ECO:0007669"/>
    <property type="project" value="UniProtKB-UniRule"/>
</dbReference>
<keyword evidence="9 19" id="KW-0808">Transferase</keyword>
<sequence length="254" mass="25994">MAPPILLELRDDLRLAAGFLTRIPAGVVDRPDVARCLRVFPVIGALIGVATGLVYLALVRAGVPLHAAGAIAFLASAMLTGALHEDGLADMADGLGGYTRERRLEIMRDSRIGTFGALALVFSAIARVTALAALPPAIAIPTLAACGALGRASPAAISRWTPQARKDGLASAAGRPSLHVVVTAVFAALVIAAVCLPKTWFVVAIAATILSALAVRWLAMRQLGGYTGDVLGCAEQVTEVSLLLLFAAMAGGGA</sequence>
<dbReference type="AlphaFoldDB" id="A0A4R2GTB2"/>
<evidence type="ECO:0000256" key="6">
    <source>
        <dbReference type="ARBA" id="ARBA00015850"/>
    </source>
</evidence>
<keyword evidence="8 19" id="KW-0169">Cobalamin biosynthesis</keyword>
<dbReference type="PANTHER" id="PTHR34148:SF1">
    <property type="entry name" value="ADENOSYLCOBINAMIDE-GDP RIBAZOLETRANSFERASE"/>
    <property type="match status" value="1"/>
</dbReference>
<feature type="transmembrane region" description="Helical" evidence="19">
    <location>
        <begin position="178"/>
        <end position="194"/>
    </location>
</feature>
<evidence type="ECO:0000256" key="4">
    <source>
        <dbReference type="ARBA" id="ARBA00010561"/>
    </source>
</evidence>
<dbReference type="EC" id="2.7.8.26" evidence="5 19"/>
<dbReference type="UniPathway" id="UPA00148">
    <property type="reaction ID" value="UER00238"/>
</dbReference>
<evidence type="ECO:0000256" key="12">
    <source>
        <dbReference type="ARBA" id="ARBA00022989"/>
    </source>
</evidence>
<dbReference type="GO" id="GO:0008818">
    <property type="term" value="F:cobalamin 5'-phosphate synthase activity"/>
    <property type="evidence" value="ECO:0007669"/>
    <property type="project" value="UniProtKB-UniRule"/>
</dbReference>
<dbReference type="Proteomes" id="UP000294881">
    <property type="component" value="Unassembled WGS sequence"/>
</dbReference>
<comment type="catalytic activity">
    <reaction evidence="17 19">
        <text>alpha-ribazole + adenosylcob(III)inamide-GDP = adenosylcob(III)alamin + GMP + H(+)</text>
        <dbReference type="Rhea" id="RHEA:16049"/>
        <dbReference type="ChEBI" id="CHEBI:10329"/>
        <dbReference type="ChEBI" id="CHEBI:15378"/>
        <dbReference type="ChEBI" id="CHEBI:18408"/>
        <dbReference type="ChEBI" id="CHEBI:58115"/>
        <dbReference type="ChEBI" id="CHEBI:60487"/>
        <dbReference type="EC" id="2.7.8.26"/>
    </reaction>
</comment>
<comment type="caution">
    <text evidence="20">The sequence shown here is derived from an EMBL/GenBank/DDBJ whole genome shotgun (WGS) entry which is preliminary data.</text>
</comment>
<dbReference type="EMBL" id="SLWL01000006">
    <property type="protein sequence ID" value="TCO13459.1"/>
    <property type="molecule type" value="Genomic_DNA"/>
</dbReference>
<gene>
    <name evidence="19" type="primary">cobS</name>
    <name evidence="20" type="ORF">EV666_106172</name>
</gene>
<dbReference type="Pfam" id="PF02654">
    <property type="entry name" value="CobS"/>
    <property type="match status" value="1"/>
</dbReference>
<evidence type="ECO:0000256" key="17">
    <source>
        <dbReference type="ARBA" id="ARBA00048623"/>
    </source>
</evidence>
<evidence type="ECO:0000256" key="1">
    <source>
        <dbReference type="ARBA" id="ARBA00001946"/>
    </source>
</evidence>
<proteinExistence type="inferred from homology"/>
<keyword evidence="21" id="KW-1185">Reference proteome</keyword>
<comment type="subcellular location">
    <subcellularLocation>
        <location evidence="2 19">Cell membrane</location>
        <topology evidence="2 19">Multi-pass membrane protein</topology>
    </subcellularLocation>
</comment>
<dbReference type="RefSeq" id="WP_245514318.1">
    <property type="nucleotide sequence ID" value="NZ_JBHUNN010000002.1"/>
</dbReference>
<evidence type="ECO:0000256" key="11">
    <source>
        <dbReference type="ARBA" id="ARBA00022842"/>
    </source>
</evidence>
<evidence type="ECO:0000256" key="8">
    <source>
        <dbReference type="ARBA" id="ARBA00022573"/>
    </source>
</evidence>
<evidence type="ECO:0000256" key="18">
    <source>
        <dbReference type="ARBA" id="ARBA00049504"/>
    </source>
</evidence>
<feature type="transmembrane region" description="Helical" evidence="19">
    <location>
        <begin position="64"/>
        <end position="83"/>
    </location>
</feature>
<evidence type="ECO:0000256" key="2">
    <source>
        <dbReference type="ARBA" id="ARBA00004651"/>
    </source>
</evidence>
<evidence type="ECO:0000313" key="21">
    <source>
        <dbReference type="Proteomes" id="UP000294881"/>
    </source>
</evidence>
<feature type="transmembrane region" description="Helical" evidence="19">
    <location>
        <begin position="39"/>
        <end position="58"/>
    </location>
</feature>
<accession>A0A4R2GTB2</accession>
<comment type="cofactor">
    <cofactor evidence="1 19">
        <name>Mg(2+)</name>
        <dbReference type="ChEBI" id="CHEBI:18420"/>
    </cofactor>
</comment>
<comment type="function">
    <text evidence="14 19">Joins adenosylcobinamide-GDP and alpha-ribazole to generate adenosylcobalamin (Ado-cobalamin). Also synthesizes adenosylcobalamin 5'-phosphate from adenosylcobinamide-GDP and alpha-ribazole 5'-phosphate.</text>
</comment>
<comment type="similarity">
    <text evidence="4 19">Belongs to the CobS family.</text>
</comment>
<keyword evidence="10 19" id="KW-0812">Transmembrane</keyword>
<keyword evidence="13 19" id="KW-0472">Membrane</keyword>
<evidence type="ECO:0000256" key="7">
    <source>
        <dbReference type="ARBA" id="ARBA00022475"/>
    </source>
</evidence>
<evidence type="ECO:0000256" key="19">
    <source>
        <dbReference type="HAMAP-Rule" id="MF_00719"/>
    </source>
</evidence>
<comment type="catalytic activity">
    <reaction evidence="18 19">
        <text>alpha-ribazole 5'-phosphate + adenosylcob(III)inamide-GDP = adenosylcob(III)alamin 5'-phosphate + GMP + H(+)</text>
        <dbReference type="Rhea" id="RHEA:23560"/>
        <dbReference type="ChEBI" id="CHEBI:15378"/>
        <dbReference type="ChEBI" id="CHEBI:57918"/>
        <dbReference type="ChEBI" id="CHEBI:58115"/>
        <dbReference type="ChEBI" id="CHEBI:60487"/>
        <dbReference type="ChEBI" id="CHEBI:60493"/>
        <dbReference type="EC" id="2.7.8.26"/>
    </reaction>
</comment>
<dbReference type="NCBIfam" id="TIGR00317">
    <property type="entry name" value="cobS"/>
    <property type="match status" value="1"/>
</dbReference>
<evidence type="ECO:0000256" key="13">
    <source>
        <dbReference type="ARBA" id="ARBA00023136"/>
    </source>
</evidence>
<feature type="transmembrane region" description="Helical" evidence="19">
    <location>
        <begin position="200"/>
        <end position="219"/>
    </location>
</feature>
<evidence type="ECO:0000313" key="20">
    <source>
        <dbReference type="EMBL" id="TCO13459.1"/>
    </source>
</evidence>
<dbReference type="GO" id="GO:0005886">
    <property type="term" value="C:plasma membrane"/>
    <property type="evidence" value="ECO:0007669"/>
    <property type="project" value="UniProtKB-SubCell"/>
</dbReference>
<name>A0A4R2GTB2_9HYPH</name>
<organism evidence="20 21">
    <name type="scientific">Camelimonas lactis</name>
    <dbReference type="NCBI Taxonomy" id="659006"/>
    <lineage>
        <taxon>Bacteria</taxon>
        <taxon>Pseudomonadati</taxon>
        <taxon>Pseudomonadota</taxon>
        <taxon>Alphaproteobacteria</taxon>
        <taxon>Hyphomicrobiales</taxon>
        <taxon>Chelatococcaceae</taxon>
        <taxon>Camelimonas</taxon>
    </lineage>
</organism>
<evidence type="ECO:0000256" key="5">
    <source>
        <dbReference type="ARBA" id="ARBA00013200"/>
    </source>
</evidence>
<evidence type="ECO:0000256" key="14">
    <source>
        <dbReference type="ARBA" id="ARBA00025228"/>
    </source>
</evidence>
<keyword evidence="11 19" id="KW-0460">Magnesium</keyword>
<evidence type="ECO:0000256" key="3">
    <source>
        <dbReference type="ARBA" id="ARBA00004663"/>
    </source>
</evidence>
<feature type="transmembrane region" description="Helical" evidence="19">
    <location>
        <begin position="112"/>
        <end position="132"/>
    </location>
</feature>
<dbReference type="PANTHER" id="PTHR34148">
    <property type="entry name" value="ADENOSYLCOBINAMIDE-GDP RIBAZOLETRANSFERASE"/>
    <property type="match status" value="1"/>
</dbReference>
<reference evidence="20 21" key="1">
    <citation type="submission" date="2019-03" db="EMBL/GenBank/DDBJ databases">
        <title>Genomic Encyclopedia of Type Strains, Phase IV (KMG-IV): sequencing the most valuable type-strain genomes for metagenomic binning, comparative biology and taxonomic classification.</title>
        <authorList>
            <person name="Goeker M."/>
        </authorList>
    </citation>
    <scope>NUCLEOTIDE SEQUENCE [LARGE SCALE GENOMIC DNA]</scope>
    <source>
        <strain evidence="20 21">DSM 22958</strain>
    </source>
</reference>
<comment type="pathway">
    <text evidence="3 19">Cofactor biosynthesis; adenosylcobalamin biosynthesis; adenosylcobalamin from cob(II)yrinate a,c-diamide: step 7/7.</text>
</comment>
<keyword evidence="7 19" id="KW-1003">Cell membrane</keyword>
<dbReference type="HAMAP" id="MF_00719">
    <property type="entry name" value="CobS"/>
    <property type="match status" value="1"/>
</dbReference>
<evidence type="ECO:0000256" key="9">
    <source>
        <dbReference type="ARBA" id="ARBA00022679"/>
    </source>
</evidence>
<evidence type="ECO:0000256" key="10">
    <source>
        <dbReference type="ARBA" id="ARBA00022692"/>
    </source>
</evidence>
<protein>
    <recommendedName>
        <fullName evidence="6 19">Adenosylcobinamide-GDP ribazoletransferase</fullName>
        <ecNumber evidence="5 19">2.7.8.26</ecNumber>
    </recommendedName>
    <alternativeName>
        <fullName evidence="16 19">Cobalamin synthase</fullName>
    </alternativeName>
    <alternativeName>
        <fullName evidence="15 19">Cobalamin-5'-phosphate synthase</fullName>
    </alternativeName>
</protein>
<evidence type="ECO:0000256" key="16">
    <source>
        <dbReference type="ARBA" id="ARBA00032853"/>
    </source>
</evidence>
<dbReference type="InterPro" id="IPR003805">
    <property type="entry name" value="CobS"/>
</dbReference>
<keyword evidence="12 19" id="KW-1133">Transmembrane helix</keyword>